<dbReference type="GO" id="GO:0016787">
    <property type="term" value="F:hydrolase activity"/>
    <property type="evidence" value="ECO:0007669"/>
    <property type="project" value="UniProtKB-KW"/>
</dbReference>
<dbReference type="Gene3D" id="3.40.50.1110">
    <property type="entry name" value="SGNH hydrolase"/>
    <property type="match status" value="1"/>
</dbReference>
<name>A0ABR4IVJ9_9EURO</name>
<proteinExistence type="predicted"/>
<accession>A0ABR4IVJ9</accession>
<dbReference type="PANTHER" id="PTHR30383:SF5">
    <property type="entry name" value="SGNH HYDROLASE-TYPE ESTERASE DOMAIN-CONTAINING PROTEIN"/>
    <property type="match status" value="1"/>
</dbReference>
<dbReference type="Pfam" id="PF13472">
    <property type="entry name" value="Lipase_GDSL_2"/>
    <property type="match status" value="1"/>
</dbReference>
<dbReference type="InterPro" id="IPR036514">
    <property type="entry name" value="SGNH_hydro_sf"/>
</dbReference>
<organism evidence="2 3">
    <name type="scientific">Aspergillus cavernicola</name>
    <dbReference type="NCBI Taxonomy" id="176166"/>
    <lineage>
        <taxon>Eukaryota</taxon>
        <taxon>Fungi</taxon>
        <taxon>Dikarya</taxon>
        <taxon>Ascomycota</taxon>
        <taxon>Pezizomycotina</taxon>
        <taxon>Eurotiomycetes</taxon>
        <taxon>Eurotiomycetidae</taxon>
        <taxon>Eurotiales</taxon>
        <taxon>Aspergillaceae</taxon>
        <taxon>Aspergillus</taxon>
        <taxon>Aspergillus subgen. Nidulantes</taxon>
    </lineage>
</organism>
<evidence type="ECO:0000259" key="1">
    <source>
        <dbReference type="Pfam" id="PF13472"/>
    </source>
</evidence>
<gene>
    <name evidence="2" type="ORF">BDW59DRAFT_158327</name>
</gene>
<keyword evidence="2" id="KW-0378">Hydrolase</keyword>
<dbReference type="PANTHER" id="PTHR30383">
    <property type="entry name" value="THIOESTERASE 1/PROTEASE 1/LYSOPHOSPHOLIPASE L1"/>
    <property type="match status" value="1"/>
</dbReference>
<dbReference type="CDD" id="cd01833">
    <property type="entry name" value="XynB_like"/>
    <property type="match status" value="1"/>
</dbReference>
<dbReference type="EMBL" id="JBFXLS010000011">
    <property type="protein sequence ID" value="KAL2830892.1"/>
    <property type="molecule type" value="Genomic_DNA"/>
</dbReference>
<reference evidence="2 3" key="1">
    <citation type="submission" date="2024-07" db="EMBL/GenBank/DDBJ databases">
        <title>Section-level genome sequencing and comparative genomics of Aspergillus sections Usti and Cavernicolus.</title>
        <authorList>
            <consortium name="Lawrence Berkeley National Laboratory"/>
            <person name="Nybo J.L."/>
            <person name="Vesth T.C."/>
            <person name="Theobald S."/>
            <person name="Frisvad J.C."/>
            <person name="Larsen T.O."/>
            <person name="Kjaerboelling I."/>
            <person name="Rothschild-Mancinelli K."/>
            <person name="Lyhne E.K."/>
            <person name="Kogle M.E."/>
            <person name="Barry K."/>
            <person name="Clum A."/>
            <person name="Na H."/>
            <person name="Ledsgaard L."/>
            <person name="Lin J."/>
            <person name="Lipzen A."/>
            <person name="Kuo A."/>
            <person name="Riley R."/>
            <person name="Mondo S."/>
            <person name="LaButti K."/>
            <person name="Haridas S."/>
            <person name="Pangalinan J."/>
            <person name="Salamov A.A."/>
            <person name="Simmons B.A."/>
            <person name="Magnuson J.K."/>
            <person name="Chen J."/>
            <person name="Drula E."/>
            <person name="Henrissat B."/>
            <person name="Wiebenga A."/>
            <person name="Lubbers R.J."/>
            <person name="Gomes A.C."/>
            <person name="Makela M.R."/>
            <person name="Stajich J."/>
            <person name="Grigoriev I.V."/>
            <person name="Mortensen U.H."/>
            <person name="De vries R.P."/>
            <person name="Baker S.E."/>
            <person name="Andersen M.R."/>
        </authorList>
    </citation>
    <scope>NUCLEOTIDE SEQUENCE [LARGE SCALE GENOMIC DNA]</scope>
    <source>
        <strain evidence="2 3">CBS 600.67</strain>
    </source>
</reference>
<comment type="caution">
    <text evidence="2">The sequence shown here is derived from an EMBL/GenBank/DDBJ whole genome shotgun (WGS) entry which is preliminary data.</text>
</comment>
<protein>
    <submittedName>
        <fullName evidence="2">SGNH hydrolase-type esterase domain-containing protein</fullName>
    </submittedName>
</protein>
<feature type="domain" description="SGNH hydrolase-type esterase" evidence="1">
    <location>
        <begin position="8"/>
        <end position="181"/>
    </location>
</feature>
<dbReference type="SUPFAM" id="SSF52266">
    <property type="entry name" value="SGNH hydrolase"/>
    <property type="match status" value="1"/>
</dbReference>
<evidence type="ECO:0000313" key="2">
    <source>
        <dbReference type="EMBL" id="KAL2830892.1"/>
    </source>
</evidence>
<sequence length="219" mass="23545">MSDKYASSITWGAQSSDEAGYRKALHDMLTAGGNKVDFVGIMQNGQGMSDRDHEGHRGFVIDEIADASLTGIYAAANIVLLHAGTNDMKDVIDLPNAPRRLGNLIDLIFKHSEDAVVLVCQIIPSTTSVIQARVETFNNALPDLVDGYTAKGKKVALVAMNKALSTSDLADNLHPNDGGYKKMADAYYSGIEAADEKGWITEPGKYLQPPDSTSPDNCK</sequence>
<dbReference type="InterPro" id="IPR051532">
    <property type="entry name" value="Ester_Hydrolysis_Enzymes"/>
</dbReference>
<keyword evidence="3" id="KW-1185">Reference proteome</keyword>
<dbReference type="Proteomes" id="UP001610335">
    <property type="component" value="Unassembled WGS sequence"/>
</dbReference>
<evidence type="ECO:0000313" key="3">
    <source>
        <dbReference type="Proteomes" id="UP001610335"/>
    </source>
</evidence>
<dbReference type="InterPro" id="IPR013830">
    <property type="entry name" value="SGNH_hydro"/>
</dbReference>